<feature type="transmembrane region" description="Helical" evidence="1">
    <location>
        <begin position="49"/>
        <end position="72"/>
    </location>
</feature>
<dbReference type="AlphaFoldDB" id="A0A7X1KN00"/>
<comment type="caution">
    <text evidence="3">The sequence shown here is derived from an EMBL/GenBank/DDBJ whole genome shotgun (WGS) entry which is preliminary data.</text>
</comment>
<keyword evidence="3" id="KW-0808">Transferase</keyword>
<dbReference type="Proteomes" id="UP000566813">
    <property type="component" value="Unassembled WGS sequence"/>
</dbReference>
<dbReference type="InterPro" id="IPR050879">
    <property type="entry name" value="Acyltransferase_3"/>
</dbReference>
<dbReference type="RefSeq" id="WP_185665200.1">
    <property type="nucleotide sequence ID" value="NZ_JACLAW010000013.1"/>
</dbReference>
<dbReference type="GO" id="GO:0016747">
    <property type="term" value="F:acyltransferase activity, transferring groups other than amino-acyl groups"/>
    <property type="evidence" value="ECO:0007669"/>
    <property type="project" value="InterPro"/>
</dbReference>
<feature type="transmembrane region" description="Helical" evidence="1">
    <location>
        <begin position="299"/>
        <end position="322"/>
    </location>
</feature>
<feature type="transmembrane region" description="Helical" evidence="1">
    <location>
        <begin position="133"/>
        <end position="157"/>
    </location>
</feature>
<keyword evidence="1" id="KW-0472">Membrane</keyword>
<proteinExistence type="predicted"/>
<reference evidence="3 4" key="1">
    <citation type="submission" date="2020-08" db="EMBL/GenBank/DDBJ databases">
        <title>The genome sequence of type strain Novosphingobium flavum NBRC 111647.</title>
        <authorList>
            <person name="Liu Y."/>
        </authorList>
    </citation>
    <scope>NUCLEOTIDE SEQUENCE [LARGE SCALE GENOMIC DNA]</scope>
    <source>
        <strain evidence="3 4">NBRC 111647</strain>
    </source>
</reference>
<sequence>MSAEPPRLARLDGMRGLAAFGVAFFYHARSLFPEGALDSGNRLLDWPHVYGWLFVDLFFVLSGYVFAHAYLGRDALRSEADLTDFAVARFARLYPLHFVMLLVAVLAYAGKAANTPLAFLAHLFMLQAMVQPVAGTFIGPAWSLSVEVVCYLLFAMAAVRGPRTLVGVTGAAVALGAALLLRDASTEAWSADNFPRGFLGFFLGQALWHLRARLARVPGWALLAVMAFGAWLPPEGPWGAILPFALLVFPAALLFGLRQGLLECRPLIWLGDRSYAIYLIHLVPRDLFLAWHGPLAGAGLGGIVLGHVVFAAVSLLLADLAFRWIEMPARRLIRAAWSQRARRPVTA</sequence>
<feature type="domain" description="Acyltransferase 3" evidence="2">
    <location>
        <begin position="9"/>
        <end position="317"/>
    </location>
</feature>
<feature type="transmembrane region" description="Helical" evidence="1">
    <location>
        <begin position="93"/>
        <end position="113"/>
    </location>
</feature>
<keyword evidence="1" id="KW-1133">Transmembrane helix</keyword>
<feature type="transmembrane region" description="Helical" evidence="1">
    <location>
        <begin position="238"/>
        <end position="255"/>
    </location>
</feature>
<keyword evidence="1" id="KW-0812">Transmembrane</keyword>
<dbReference type="GO" id="GO:0016020">
    <property type="term" value="C:membrane"/>
    <property type="evidence" value="ECO:0007669"/>
    <property type="project" value="TreeGrafter"/>
</dbReference>
<dbReference type="InterPro" id="IPR002656">
    <property type="entry name" value="Acyl_transf_3_dom"/>
</dbReference>
<dbReference type="GO" id="GO:0000271">
    <property type="term" value="P:polysaccharide biosynthetic process"/>
    <property type="evidence" value="ECO:0007669"/>
    <property type="project" value="TreeGrafter"/>
</dbReference>
<accession>A0A7X1KN00</accession>
<evidence type="ECO:0000256" key="1">
    <source>
        <dbReference type="SAM" id="Phobius"/>
    </source>
</evidence>
<gene>
    <name evidence="3" type="ORF">H7F51_15375</name>
</gene>
<evidence type="ECO:0000313" key="3">
    <source>
        <dbReference type="EMBL" id="MBC2666898.1"/>
    </source>
</evidence>
<keyword evidence="4" id="KW-1185">Reference proteome</keyword>
<dbReference type="EMBL" id="JACLAW010000013">
    <property type="protein sequence ID" value="MBC2666898.1"/>
    <property type="molecule type" value="Genomic_DNA"/>
</dbReference>
<evidence type="ECO:0000259" key="2">
    <source>
        <dbReference type="Pfam" id="PF01757"/>
    </source>
</evidence>
<dbReference type="PANTHER" id="PTHR23028:SF131">
    <property type="entry name" value="BLR2367 PROTEIN"/>
    <property type="match status" value="1"/>
</dbReference>
<evidence type="ECO:0000313" key="4">
    <source>
        <dbReference type="Proteomes" id="UP000566813"/>
    </source>
</evidence>
<keyword evidence="3" id="KW-0012">Acyltransferase</keyword>
<feature type="transmembrane region" description="Helical" evidence="1">
    <location>
        <begin position="12"/>
        <end position="29"/>
    </location>
</feature>
<feature type="transmembrane region" description="Helical" evidence="1">
    <location>
        <begin position="164"/>
        <end position="181"/>
    </location>
</feature>
<protein>
    <submittedName>
        <fullName evidence="3">Acyltransferase</fullName>
    </submittedName>
</protein>
<name>A0A7X1KN00_9SPHN</name>
<organism evidence="3 4">
    <name type="scientific">Novosphingobium flavum</name>
    <dbReference type="NCBI Taxonomy" id="1778672"/>
    <lineage>
        <taxon>Bacteria</taxon>
        <taxon>Pseudomonadati</taxon>
        <taxon>Pseudomonadota</taxon>
        <taxon>Alphaproteobacteria</taxon>
        <taxon>Sphingomonadales</taxon>
        <taxon>Sphingomonadaceae</taxon>
        <taxon>Novosphingobium</taxon>
    </lineage>
</organism>
<feature type="transmembrane region" description="Helical" evidence="1">
    <location>
        <begin position="217"/>
        <end position="232"/>
    </location>
</feature>
<dbReference type="PANTHER" id="PTHR23028">
    <property type="entry name" value="ACETYLTRANSFERASE"/>
    <property type="match status" value="1"/>
</dbReference>
<dbReference type="Pfam" id="PF01757">
    <property type="entry name" value="Acyl_transf_3"/>
    <property type="match status" value="1"/>
</dbReference>